<gene>
    <name evidence="1" type="ORF">PCANC_06835</name>
</gene>
<dbReference type="AlphaFoldDB" id="A0A2N5VVG5"/>
<evidence type="ECO:0000313" key="2">
    <source>
        <dbReference type="Proteomes" id="UP000235388"/>
    </source>
</evidence>
<protein>
    <submittedName>
        <fullName evidence="1">Uncharacterized protein</fullName>
    </submittedName>
</protein>
<evidence type="ECO:0000313" key="1">
    <source>
        <dbReference type="EMBL" id="PLW53984.1"/>
    </source>
</evidence>
<dbReference type="Proteomes" id="UP000235388">
    <property type="component" value="Unassembled WGS sequence"/>
</dbReference>
<dbReference type="EMBL" id="PGCJ01000053">
    <property type="protein sequence ID" value="PLW53984.1"/>
    <property type="molecule type" value="Genomic_DNA"/>
</dbReference>
<keyword evidence="2" id="KW-1185">Reference proteome</keyword>
<accession>A0A2N5VVG5</accession>
<proteinExistence type="predicted"/>
<reference evidence="1 2" key="1">
    <citation type="submission" date="2017-11" db="EMBL/GenBank/DDBJ databases">
        <title>De novo assembly and phasing of dikaryotic genomes from two isolates of Puccinia coronata f. sp. avenae, the causal agent of oat crown rust.</title>
        <authorList>
            <person name="Miller M.E."/>
            <person name="Zhang Y."/>
            <person name="Omidvar V."/>
            <person name="Sperschneider J."/>
            <person name="Schwessinger B."/>
            <person name="Raley C."/>
            <person name="Palmer J.M."/>
            <person name="Garnica D."/>
            <person name="Upadhyaya N."/>
            <person name="Rathjen J."/>
            <person name="Taylor J.M."/>
            <person name="Park R.F."/>
            <person name="Dodds P.N."/>
            <person name="Hirsch C.D."/>
            <person name="Kianian S.F."/>
            <person name="Figueroa M."/>
        </authorList>
    </citation>
    <scope>NUCLEOTIDE SEQUENCE [LARGE SCALE GENOMIC DNA]</scope>
    <source>
        <strain evidence="1">12NC29</strain>
    </source>
</reference>
<organism evidence="1 2">
    <name type="scientific">Puccinia coronata f. sp. avenae</name>
    <dbReference type="NCBI Taxonomy" id="200324"/>
    <lineage>
        <taxon>Eukaryota</taxon>
        <taxon>Fungi</taxon>
        <taxon>Dikarya</taxon>
        <taxon>Basidiomycota</taxon>
        <taxon>Pucciniomycotina</taxon>
        <taxon>Pucciniomycetes</taxon>
        <taxon>Pucciniales</taxon>
        <taxon>Pucciniaceae</taxon>
        <taxon>Puccinia</taxon>
    </lineage>
</organism>
<comment type="caution">
    <text evidence="1">The sequence shown here is derived from an EMBL/GenBank/DDBJ whole genome shotgun (WGS) entry which is preliminary data.</text>
</comment>
<sequence length="55" mass="5959">MGPLPVKTWVNLTTWPNSRQDAPGLTVGSITVILTLKVARRIIDEAQLLSDTLAS</sequence>
<name>A0A2N5VVG5_9BASI</name>